<sequence length="189" mass="20154">MGYWARPRQDGLLGSSGTGSTSATAIPVSNGIVSPDLGSLNLTTAPTTLDDEGRAVLLDFGAFVLINVHRPNRGDDDTRAQVKADYHALFLHVLTMLLTMHGRDVILVGDLNISLRIIDHADPATVLADTYGTSRMPNPEAAFAAANLTRAWFDAVLALGIVDAYRAMNQVSPGFSCQIAARRADFGTD</sequence>
<dbReference type="InterPro" id="IPR036691">
    <property type="entry name" value="Endo/exonu/phosph_ase_sf"/>
</dbReference>
<name>A0A0L0RWL4_ALLM3</name>
<comment type="cofactor">
    <cofactor evidence="4">
        <name>Mg(2+)</name>
        <dbReference type="ChEBI" id="CHEBI:18420"/>
    </cofactor>
    <cofactor evidence="4">
        <name>Mn(2+)</name>
        <dbReference type="ChEBI" id="CHEBI:29035"/>
    </cofactor>
    <text evidence="4">Probably binds two magnesium or manganese ions per subunit.</text>
</comment>
<evidence type="ECO:0000256" key="2">
    <source>
        <dbReference type="ARBA" id="ARBA00022801"/>
    </source>
</evidence>
<evidence type="ECO:0000256" key="4">
    <source>
        <dbReference type="PIRSR" id="PIRSR604808-2"/>
    </source>
</evidence>
<dbReference type="GO" id="GO:0005634">
    <property type="term" value="C:nucleus"/>
    <property type="evidence" value="ECO:0007669"/>
    <property type="project" value="TreeGrafter"/>
</dbReference>
<dbReference type="PANTHER" id="PTHR22748">
    <property type="entry name" value="AP ENDONUCLEASE"/>
    <property type="match status" value="1"/>
</dbReference>
<reference evidence="7 8" key="1">
    <citation type="submission" date="2009-11" db="EMBL/GenBank/DDBJ databases">
        <title>Annotation of Allomyces macrogynus ATCC 38327.</title>
        <authorList>
            <consortium name="The Broad Institute Genome Sequencing Platform"/>
            <person name="Russ C."/>
            <person name="Cuomo C."/>
            <person name="Burger G."/>
            <person name="Gray M.W."/>
            <person name="Holland P.W.H."/>
            <person name="King N."/>
            <person name="Lang F.B.F."/>
            <person name="Roger A.J."/>
            <person name="Ruiz-Trillo I."/>
            <person name="Young S.K."/>
            <person name="Zeng Q."/>
            <person name="Gargeya S."/>
            <person name="Fitzgerald M."/>
            <person name="Haas B."/>
            <person name="Abouelleil A."/>
            <person name="Alvarado L."/>
            <person name="Arachchi H.M."/>
            <person name="Berlin A."/>
            <person name="Chapman S.B."/>
            <person name="Gearin G."/>
            <person name="Goldberg J."/>
            <person name="Griggs A."/>
            <person name="Gujja S."/>
            <person name="Hansen M."/>
            <person name="Heiman D."/>
            <person name="Howarth C."/>
            <person name="Larimer J."/>
            <person name="Lui A."/>
            <person name="MacDonald P.J.P."/>
            <person name="McCowen C."/>
            <person name="Montmayeur A."/>
            <person name="Murphy C."/>
            <person name="Neiman D."/>
            <person name="Pearson M."/>
            <person name="Priest M."/>
            <person name="Roberts A."/>
            <person name="Saif S."/>
            <person name="Shea T."/>
            <person name="Sisk P."/>
            <person name="Stolte C."/>
            <person name="Sykes S."/>
            <person name="Wortman J."/>
            <person name="Nusbaum C."/>
            <person name="Birren B."/>
        </authorList>
    </citation>
    <scope>NUCLEOTIDE SEQUENCE [LARGE SCALE GENOMIC DNA]</scope>
    <source>
        <strain evidence="7 8">ATCC 38327</strain>
    </source>
</reference>
<dbReference type="GO" id="GO:0046872">
    <property type="term" value="F:metal ion binding"/>
    <property type="evidence" value="ECO:0007669"/>
    <property type="project" value="UniProtKB-KW"/>
</dbReference>
<dbReference type="PANTHER" id="PTHR22748:SF4">
    <property type="entry name" value="DNA-(APURINIC OR APYRIMIDINIC SITE) ENDONUCLEASE 2"/>
    <property type="match status" value="1"/>
</dbReference>
<dbReference type="GO" id="GO:0008081">
    <property type="term" value="F:phosphoric diester hydrolase activity"/>
    <property type="evidence" value="ECO:0007669"/>
    <property type="project" value="TreeGrafter"/>
</dbReference>
<dbReference type="GO" id="GO:0003906">
    <property type="term" value="F:DNA-(apurinic or apyrimidinic site) endonuclease activity"/>
    <property type="evidence" value="ECO:0007669"/>
    <property type="project" value="TreeGrafter"/>
</dbReference>
<evidence type="ECO:0000256" key="5">
    <source>
        <dbReference type="PIRSR" id="PIRSR604808-3"/>
    </source>
</evidence>
<feature type="compositionally biased region" description="Low complexity" evidence="6">
    <location>
        <begin position="11"/>
        <end position="21"/>
    </location>
</feature>
<reference evidence="8" key="2">
    <citation type="submission" date="2009-11" db="EMBL/GenBank/DDBJ databases">
        <title>The Genome Sequence of Allomyces macrogynus strain ATCC 38327.</title>
        <authorList>
            <consortium name="The Broad Institute Genome Sequencing Platform"/>
            <person name="Russ C."/>
            <person name="Cuomo C."/>
            <person name="Shea T."/>
            <person name="Young S.K."/>
            <person name="Zeng Q."/>
            <person name="Koehrsen M."/>
            <person name="Haas B."/>
            <person name="Borodovsky M."/>
            <person name="Guigo R."/>
            <person name="Alvarado L."/>
            <person name="Berlin A."/>
            <person name="Borenstein D."/>
            <person name="Chen Z."/>
            <person name="Engels R."/>
            <person name="Freedman E."/>
            <person name="Gellesch M."/>
            <person name="Goldberg J."/>
            <person name="Griggs A."/>
            <person name="Gujja S."/>
            <person name="Heiman D."/>
            <person name="Hepburn T."/>
            <person name="Howarth C."/>
            <person name="Jen D."/>
            <person name="Larson L."/>
            <person name="Lewis B."/>
            <person name="Mehta T."/>
            <person name="Park D."/>
            <person name="Pearson M."/>
            <person name="Roberts A."/>
            <person name="Saif S."/>
            <person name="Shenoy N."/>
            <person name="Sisk P."/>
            <person name="Stolte C."/>
            <person name="Sykes S."/>
            <person name="Walk T."/>
            <person name="White J."/>
            <person name="Yandava C."/>
            <person name="Burger G."/>
            <person name="Gray M.W."/>
            <person name="Holland P.W.H."/>
            <person name="King N."/>
            <person name="Lang F.B.F."/>
            <person name="Roger A.J."/>
            <person name="Ruiz-Trillo I."/>
            <person name="Lander E."/>
            <person name="Nusbaum C."/>
        </authorList>
    </citation>
    <scope>NUCLEOTIDE SEQUENCE [LARGE SCALE GENOMIC DNA]</scope>
    <source>
        <strain evidence="8">ATCC 38327</strain>
    </source>
</reference>
<organism evidence="7 8">
    <name type="scientific">Allomyces macrogynus (strain ATCC 38327)</name>
    <name type="common">Allomyces javanicus var. macrogynus</name>
    <dbReference type="NCBI Taxonomy" id="578462"/>
    <lineage>
        <taxon>Eukaryota</taxon>
        <taxon>Fungi</taxon>
        <taxon>Fungi incertae sedis</taxon>
        <taxon>Blastocladiomycota</taxon>
        <taxon>Blastocladiomycetes</taxon>
        <taxon>Blastocladiales</taxon>
        <taxon>Blastocladiaceae</taxon>
        <taxon>Allomyces</taxon>
    </lineage>
</organism>
<keyword evidence="8" id="KW-1185">Reference proteome</keyword>
<evidence type="ECO:0000313" key="7">
    <source>
        <dbReference type="EMBL" id="KNE54792.1"/>
    </source>
</evidence>
<keyword evidence="2" id="KW-0378">Hydrolase</keyword>
<dbReference type="GO" id="GO:0008311">
    <property type="term" value="F:double-stranded DNA 3'-5' DNA exonuclease activity"/>
    <property type="evidence" value="ECO:0007669"/>
    <property type="project" value="TreeGrafter"/>
</dbReference>
<dbReference type="EMBL" id="GG745328">
    <property type="protein sequence ID" value="KNE54792.1"/>
    <property type="molecule type" value="Genomic_DNA"/>
</dbReference>
<dbReference type="InterPro" id="IPR004808">
    <property type="entry name" value="AP_endonuc_1"/>
</dbReference>
<dbReference type="Proteomes" id="UP000054350">
    <property type="component" value="Unassembled WGS sequence"/>
</dbReference>
<evidence type="ECO:0000256" key="3">
    <source>
        <dbReference type="ARBA" id="ARBA00022842"/>
    </source>
</evidence>
<dbReference type="STRING" id="578462.A0A0L0RWL4"/>
<gene>
    <name evidence="7" type="ORF">AMAG_00746</name>
</gene>
<feature type="region of interest" description="Disordered" evidence="6">
    <location>
        <begin position="1"/>
        <end position="21"/>
    </location>
</feature>
<dbReference type="VEuPathDB" id="FungiDB:AMAG_00746"/>
<accession>A0A0L0RWL4</accession>
<dbReference type="Gene3D" id="3.60.10.10">
    <property type="entry name" value="Endonuclease/exonuclease/phosphatase"/>
    <property type="match status" value="1"/>
</dbReference>
<protein>
    <submittedName>
        <fullName evidence="7">Exodeoxyribonuclease III</fullName>
    </submittedName>
</protein>
<proteinExistence type="predicted"/>
<keyword evidence="3 4" id="KW-0460">Magnesium</keyword>
<keyword evidence="1 4" id="KW-0479">Metal-binding</keyword>
<evidence type="ECO:0000256" key="6">
    <source>
        <dbReference type="SAM" id="MobiDB-lite"/>
    </source>
</evidence>
<dbReference type="AlphaFoldDB" id="A0A0L0RWL4"/>
<dbReference type="GO" id="GO:0006284">
    <property type="term" value="P:base-excision repair"/>
    <property type="evidence" value="ECO:0007669"/>
    <property type="project" value="TreeGrafter"/>
</dbReference>
<dbReference type="OrthoDB" id="391817at2759"/>
<feature type="binding site" evidence="4">
    <location>
        <position position="110"/>
    </location>
    <ligand>
        <name>Mg(2+)</name>
        <dbReference type="ChEBI" id="CHEBI:18420"/>
        <label>1</label>
    </ligand>
</feature>
<dbReference type="SUPFAM" id="SSF56219">
    <property type="entry name" value="DNase I-like"/>
    <property type="match status" value="1"/>
</dbReference>
<keyword evidence="4" id="KW-0464">Manganese</keyword>
<evidence type="ECO:0000313" key="8">
    <source>
        <dbReference type="Proteomes" id="UP000054350"/>
    </source>
</evidence>
<feature type="site" description="Transition state stabilizer" evidence="5">
    <location>
        <position position="112"/>
    </location>
</feature>
<feature type="binding site" evidence="4">
    <location>
        <position position="112"/>
    </location>
    <ligand>
        <name>Mg(2+)</name>
        <dbReference type="ChEBI" id="CHEBI:18420"/>
        <label>1</label>
    </ligand>
</feature>
<evidence type="ECO:0000256" key="1">
    <source>
        <dbReference type="ARBA" id="ARBA00022723"/>
    </source>
</evidence>